<feature type="chain" id="PRO_5043414719" evidence="5">
    <location>
        <begin position="19"/>
        <end position="463"/>
    </location>
</feature>
<dbReference type="GeneID" id="78061008"/>
<dbReference type="InterPro" id="IPR012334">
    <property type="entry name" value="Pectin_lyas_fold"/>
</dbReference>
<dbReference type="Proteomes" id="UP000030786">
    <property type="component" value="Chromosome"/>
</dbReference>
<reference evidence="6 7" key="1">
    <citation type="journal article" date="2014" name="Environ. Microbiol.">
        <title>Contrasting genomic patterns and infection strategies of two co-existing Bacteroidetes podovirus genera.</title>
        <authorList>
            <person name="Holmfeldt K."/>
            <person name="Howard-Varona C."/>
            <person name="Solonenko N."/>
            <person name="Sullivan M.B."/>
        </authorList>
    </citation>
    <scope>NUCLEOTIDE SEQUENCE [LARGE SCALE GENOMIC DNA]</scope>
    <source>
        <strain evidence="6 7">18</strain>
    </source>
</reference>
<dbReference type="InterPro" id="IPR011050">
    <property type="entry name" value="Pectin_lyase_fold/virulence"/>
</dbReference>
<evidence type="ECO:0000256" key="4">
    <source>
        <dbReference type="RuleBase" id="RU361169"/>
    </source>
</evidence>
<dbReference type="AlphaFoldDB" id="A0AAU8RES5"/>
<dbReference type="GO" id="GO:0005975">
    <property type="term" value="P:carbohydrate metabolic process"/>
    <property type="evidence" value="ECO:0007669"/>
    <property type="project" value="InterPro"/>
</dbReference>
<gene>
    <name evidence="6" type="ORF">M666_09675</name>
</gene>
<dbReference type="RefSeq" id="WP_029446892.1">
    <property type="nucleotide sequence ID" value="NZ_CP009976.1"/>
</dbReference>
<keyword evidence="3 4" id="KW-0326">Glycosidase</keyword>
<dbReference type="KEGG" id="cbat:M666_09675"/>
<dbReference type="InterPro" id="IPR051801">
    <property type="entry name" value="GH28_Enzymes"/>
</dbReference>
<name>A0AAU8RES5_9FLAO</name>
<dbReference type="EMBL" id="CP009976">
    <property type="protein sequence ID" value="AIZ41828.1"/>
    <property type="molecule type" value="Genomic_DNA"/>
</dbReference>
<evidence type="ECO:0000256" key="3">
    <source>
        <dbReference type="ARBA" id="ARBA00023295"/>
    </source>
</evidence>
<keyword evidence="5" id="KW-0732">Signal</keyword>
<evidence type="ECO:0000313" key="6">
    <source>
        <dbReference type="EMBL" id="AIZ41828.1"/>
    </source>
</evidence>
<evidence type="ECO:0000256" key="1">
    <source>
        <dbReference type="ARBA" id="ARBA00008834"/>
    </source>
</evidence>
<protein>
    <submittedName>
        <fullName evidence="6">Glycoside hydrolase</fullName>
    </submittedName>
</protein>
<proteinExistence type="inferred from homology"/>
<sequence>MKKIILLFFIGFQLQVFATDFSVLHYGAKADGITKDTKAVQAAIDACTKNGGGNVIIPAGKTVVIGTIYLKNFVTLYIENGAVLLGSPDIEDYTTDTHKNTYKNEPHMDRCLIFARDAKSFAIKGLGTIDANGHPKYFTKEKGGRPMMMRFLNCSNIQLKEVTLLNPAAWTSAWLYCDQIVVDGIKIISRVNNNGDGLDFDGCTNVRVANSSFDTSDDAICLQTSRPDKPCKDIVITNCVFTSKWAAMRIGLASRGDFESVTVSNCTFHDIQDSGLKIQMNEGGEMKNMVFSNIIMKNVPRPIFMTFCQQRAGVDAPETMLPMKAMHSFSFNNMIIDNRELDKNTALFLTGMHDKYITDIQLNNIQMTVSGGGTQEDSDKKGIKEYTLETLDGWWPEFSKVGTLPASGIYARHIDGLYINNFQLITITDDKRKPVVFDDVLNGNVKNVYLNRKELTNPELKLN</sequence>
<keyword evidence="2 4" id="KW-0378">Hydrolase</keyword>
<feature type="signal peptide" evidence="5">
    <location>
        <begin position="1"/>
        <end position="18"/>
    </location>
</feature>
<evidence type="ECO:0000256" key="5">
    <source>
        <dbReference type="SAM" id="SignalP"/>
    </source>
</evidence>
<organism evidence="6 7">
    <name type="scientific">Cellulophaga baltica 18</name>
    <dbReference type="NCBI Taxonomy" id="1348584"/>
    <lineage>
        <taxon>Bacteria</taxon>
        <taxon>Pseudomonadati</taxon>
        <taxon>Bacteroidota</taxon>
        <taxon>Flavobacteriia</taxon>
        <taxon>Flavobacteriales</taxon>
        <taxon>Flavobacteriaceae</taxon>
        <taxon>Cellulophaga</taxon>
    </lineage>
</organism>
<dbReference type="PANTHER" id="PTHR31339">
    <property type="entry name" value="PECTIN LYASE-RELATED"/>
    <property type="match status" value="1"/>
</dbReference>
<dbReference type="SUPFAM" id="SSF51126">
    <property type="entry name" value="Pectin lyase-like"/>
    <property type="match status" value="1"/>
</dbReference>
<dbReference type="InterPro" id="IPR000743">
    <property type="entry name" value="Glyco_hydro_28"/>
</dbReference>
<dbReference type="PANTHER" id="PTHR31339:SF9">
    <property type="entry name" value="PLASMIN AND FIBRONECTIN-BINDING PROTEIN A"/>
    <property type="match status" value="1"/>
</dbReference>
<comment type="similarity">
    <text evidence="1 4">Belongs to the glycosyl hydrolase 28 family.</text>
</comment>
<dbReference type="Gene3D" id="2.160.20.10">
    <property type="entry name" value="Single-stranded right-handed beta-helix, Pectin lyase-like"/>
    <property type="match status" value="1"/>
</dbReference>
<dbReference type="Pfam" id="PF00295">
    <property type="entry name" value="Glyco_hydro_28"/>
    <property type="match status" value="1"/>
</dbReference>
<accession>A0AAU8RES5</accession>
<dbReference type="GO" id="GO:0004650">
    <property type="term" value="F:polygalacturonase activity"/>
    <property type="evidence" value="ECO:0007669"/>
    <property type="project" value="InterPro"/>
</dbReference>
<evidence type="ECO:0000313" key="7">
    <source>
        <dbReference type="Proteomes" id="UP000030786"/>
    </source>
</evidence>
<evidence type="ECO:0000256" key="2">
    <source>
        <dbReference type="ARBA" id="ARBA00022801"/>
    </source>
</evidence>